<proteinExistence type="predicted"/>
<sequence>MAEMMAKLQAAEAEAEKLRSELRAQPEPPTATVDELARQKPAKPESRVDGTGGRETLFGAPSGDSWLSDGMEFLVRTQPSEAGELPEMDEEAKNEVNRRLAIGLFGTAVFAALSQISDEAPTPSKPLFFYLVPLVKIRELLRQAESLAEDGYWEELSTVCNQISRGNDPKGNLFAAAAYLDASQEVKAKAIAFDFLELLEKIDYNKYFENMGAVSGAKAAEYSKFSKRAAAASASKLDEFLALMDREQLDAARSQVLPPPPEPEPEPEPAAVEAASGGEGGGFSGSYGEEE</sequence>
<feature type="region of interest" description="Disordered" evidence="1">
    <location>
        <begin position="251"/>
        <end position="291"/>
    </location>
</feature>
<protein>
    <submittedName>
        <fullName evidence="2">Predicted protein</fullName>
    </submittedName>
</protein>
<evidence type="ECO:0000313" key="2">
    <source>
        <dbReference type="EMBL" id="EEH56396.1"/>
    </source>
</evidence>
<keyword evidence="3" id="KW-1185">Reference proteome</keyword>
<dbReference type="EMBL" id="GG663740">
    <property type="protein sequence ID" value="EEH56396.1"/>
    <property type="molecule type" value="Genomic_DNA"/>
</dbReference>
<evidence type="ECO:0000256" key="1">
    <source>
        <dbReference type="SAM" id="MobiDB-lite"/>
    </source>
</evidence>
<dbReference type="Proteomes" id="UP000001876">
    <property type="component" value="Unassembled WGS sequence"/>
</dbReference>
<dbReference type="OrthoDB" id="2017163at2759"/>
<dbReference type="AlphaFoldDB" id="C1MUX1"/>
<organism evidence="3">
    <name type="scientific">Micromonas pusilla (strain CCMP1545)</name>
    <name type="common">Picoplanktonic green alga</name>
    <dbReference type="NCBI Taxonomy" id="564608"/>
    <lineage>
        <taxon>Eukaryota</taxon>
        <taxon>Viridiplantae</taxon>
        <taxon>Chlorophyta</taxon>
        <taxon>Mamiellophyceae</taxon>
        <taxon>Mamiellales</taxon>
        <taxon>Mamiellaceae</taxon>
        <taxon>Micromonas</taxon>
    </lineage>
</organism>
<dbReference type="KEGG" id="mpp:MICPUCDRAFT_40303"/>
<dbReference type="OMA" id="NIKCAAS"/>
<evidence type="ECO:0000313" key="3">
    <source>
        <dbReference type="Proteomes" id="UP000001876"/>
    </source>
</evidence>
<dbReference type="GeneID" id="9685016"/>
<name>C1MUX1_MICPC</name>
<feature type="compositionally biased region" description="Low complexity" evidence="1">
    <location>
        <begin position="1"/>
        <end position="12"/>
    </location>
</feature>
<gene>
    <name evidence="2" type="ORF">MICPUCDRAFT_40303</name>
</gene>
<dbReference type="eggNOG" id="ENOG502SB5T">
    <property type="taxonomic scope" value="Eukaryota"/>
</dbReference>
<feature type="compositionally biased region" description="Basic and acidic residues" evidence="1">
    <location>
        <begin position="14"/>
        <end position="24"/>
    </location>
</feature>
<accession>C1MUX1</accession>
<feature type="region of interest" description="Disordered" evidence="1">
    <location>
        <begin position="1"/>
        <end position="61"/>
    </location>
</feature>
<reference evidence="2 3" key="1">
    <citation type="journal article" date="2009" name="Science">
        <title>Green evolution and dynamic adaptations revealed by genomes of the marine picoeukaryotes Micromonas.</title>
        <authorList>
            <person name="Worden A.Z."/>
            <person name="Lee J.H."/>
            <person name="Mock T."/>
            <person name="Rouze P."/>
            <person name="Simmons M.P."/>
            <person name="Aerts A.L."/>
            <person name="Allen A.E."/>
            <person name="Cuvelier M.L."/>
            <person name="Derelle E."/>
            <person name="Everett M.V."/>
            <person name="Foulon E."/>
            <person name="Grimwood J."/>
            <person name="Gundlach H."/>
            <person name="Henrissat B."/>
            <person name="Napoli C."/>
            <person name="McDonald S.M."/>
            <person name="Parker M.S."/>
            <person name="Rombauts S."/>
            <person name="Salamov A."/>
            <person name="Von Dassow P."/>
            <person name="Badger J.H."/>
            <person name="Coutinho P.M."/>
            <person name="Demir E."/>
            <person name="Dubchak I."/>
            <person name="Gentemann C."/>
            <person name="Eikrem W."/>
            <person name="Gready J.E."/>
            <person name="John U."/>
            <person name="Lanier W."/>
            <person name="Lindquist E.A."/>
            <person name="Lucas S."/>
            <person name="Mayer K.F."/>
            <person name="Moreau H."/>
            <person name="Not F."/>
            <person name="Otillar R."/>
            <person name="Panaud O."/>
            <person name="Pangilinan J."/>
            <person name="Paulsen I."/>
            <person name="Piegu B."/>
            <person name="Poliakov A."/>
            <person name="Robbens S."/>
            <person name="Schmutz J."/>
            <person name="Toulza E."/>
            <person name="Wyss T."/>
            <person name="Zelensky A."/>
            <person name="Zhou K."/>
            <person name="Armbrust E.V."/>
            <person name="Bhattacharya D."/>
            <person name="Goodenough U.W."/>
            <person name="Van de Peer Y."/>
            <person name="Grigoriev I.V."/>
        </authorList>
    </citation>
    <scope>NUCLEOTIDE SEQUENCE [LARGE SCALE GENOMIC DNA]</scope>
    <source>
        <strain evidence="2 3">CCMP1545</strain>
    </source>
</reference>
<feature type="compositionally biased region" description="Basic and acidic residues" evidence="1">
    <location>
        <begin position="35"/>
        <end position="48"/>
    </location>
</feature>
<dbReference type="RefSeq" id="XP_003059264.1">
    <property type="nucleotide sequence ID" value="XM_003059218.1"/>
</dbReference>